<feature type="transmembrane region" description="Helical" evidence="1">
    <location>
        <begin position="20"/>
        <end position="38"/>
    </location>
</feature>
<proteinExistence type="predicted"/>
<sequence>MVLVAGKRTKTMGPRRQTLVFGFLLALLLGVVVYLRIWSIDDDSFSADDREILRRQFERANLEAMDESAEWRMKYDSEVERSRQLQDELLKVKASLASSTRRFSMLQEDNSSLRKQVVSLKQQVEAEDQICNCNQSQIHHR</sequence>
<dbReference type="GeneID" id="109712389"/>
<accession>A0A6P5F6C6</accession>
<reference evidence="2" key="1">
    <citation type="journal article" date="2015" name="Nat. Genet.">
        <title>The pineapple genome and the evolution of CAM photosynthesis.</title>
        <authorList>
            <person name="Ming R."/>
            <person name="VanBuren R."/>
            <person name="Wai C.M."/>
            <person name="Tang H."/>
            <person name="Schatz M.C."/>
            <person name="Bowers J.E."/>
            <person name="Lyons E."/>
            <person name="Wang M.L."/>
            <person name="Chen J."/>
            <person name="Biggers E."/>
            <person name="Zhang J."/>
            <person name="Huang L."/>
            <person name="Zhang L."/>
            <person name="Miao W."/>
            <person name="Zhang J."/>
            <person name="Ye Z."/>
            <person name="Miao C."/>
            <person name="Lin Z."/>
            <person name="Wang H."/>
            <person name="Zhou H."/>
            <person name="Yim W.C."/>
            <person name="Priest H.D."/>
            <person name="Zheng C."/>
            <person name="Woodhouse M."/>
            <person name="Edger P.P."/>
            <person name="Guyot R."/>
            <person name="Guo H.B."/>
            <person name="Guo H."/>
            <person name="Zheng G."/>
            <person name="Singh R."/>
            <person name="Sharma A."/>
            <person name="Min X."/>
            <person name="Zheng Y."/>
            <person name="Lee H."/>
            <person name="Gurtowski J."/>
            <person name="Sedlazeck F.J."/>
            <person name="Harkess A."/>
            <person name="McKain M.R."/>
            <person name="Liao Z."/>
            <person name="Fang J."/>
            <person name="Liu J."/>
            <person name="Zhang X."/>
            <person name="Zhang Q."/>
            <person name="Hu W."/>
            <person name="Qin Y."/>
            <person name="Wang K."/>
            <person name="Chen L.Y."/>
            <person name="Shirley N."/>
            <person name="Lin Y.R."/>
            <person name="Liu L.Y."/>
            <person name="Hernandez A.G."/>
            <person name="Wright C.L."/>
            <person name="Bulone V."/>
            <person name="Tuskan G.A."/>
            <person name="Heath K."/>
            <person name="Zee F."/>
            <person name="Moore P.H."/>
            <person name="Sunkar R."/>
            <person name="Leebens-Mack J.H."/>
            <person name="Mockler T."/>
            <person name="Bennetzen J.L."/>
            <person name="Freeling M."/>
            <person name="Sankoff D."/>
            <person name="Paterson A.H."/>
            <person name="Zhu X."/>
            <person name="Yang X."/>
            <person name="Smith J.A."/>
            <person name="Cushman J.C."/>
            <person name="Paull R.E."/>
            <person name="Yu Q."/>
        </authorList>
    </citation>
    <scope>NUCLEOTIDE SEQUENCE [LARGE SCALE GENOMIC DNA]</scope>
    <source>
        <strain evidence="2">cv. F153</strain>
    </source>
</reference>
<keyword evidence="1" id="KW-1133">Transmembrane helix</keyword>
<dbReference type="AlphaFoldDB" id="A0A6P5F6C6"/>
<protein>
    <submittedName>
        <fullName evidence="3">Uncharacterized protein LOC109712389</fullName>
    </submittedName>
</protein>
<organism evidence="2 3">
    <name type="scientific">Ananas comosus</name>
    <name type="common">Pineapple</name>
    <name type="synonym">Ananas ananas</name>
    <dbReference type="NCBI Taxonomy" id="4615"/>
    <lineage>
        <taxon>Eukaryota</taxon>
        <taxon>Viridiplantae</taxon>
        <taxon>Streptophyta</taxon>
        <taxon>Embryophyta</taxon>
        <taxon>Tracheophyta</taxon>
        <taxon>Spermatophyta</taxon>
        <taxon>Magnoliopsida</taxon>
        <taxon>Liliopsida</taxon>
        <taxon>Poales</taxon>
        <taxon>Bromeliaceae</taxon>
        <taxon>Bromelioideae</taxon>
        <taxon>Ananas</taxon>
    </lineage>
</organism>
<dbReference type="Proteomes" id="UP000515123">
    <property type="component" value="Linkage group 7"/>
</dbReference>
<evidence type="ECO:0000313" key="3">
    <source>
        <dbReference type="RefSeq" id="XP_020091529.1"/>
    </source>
</evidence>
<reference evidence="3" key="2">
    <citation type="submission" date="2025-08" db="UniProtKB">
        <authorList>
            <consortium name="RefSeq"/>
        </authorList>
    </citation>
    <scope>IDENTIFICATION</scope>
    <source>
        <tissue evidence="3">Leaf</tissue>
    </source>
</reference>
<dbReference type="RefSeq" id="XP_020091529.1">
    <property type="nucleotide sequence ID" value="XM_020235940.1"/>
</dbReference>
<dbReference type="OrthoDB" id="782563at2759"/>
<dbReference type="Gramene" id="Aco010570.1.mrna1">
    <property type="protein sequence ID" value="Aco010570.1.mrna1"/>
    <property type="gene ID" value="Aco010570.1.path1"/>
</dbReference>
<dbReference type="PANTHER" id="PTHR37215">
    <property type="entry name" value="ACYL-COA-BINDING DOMAIN PROTEIN"/>
    <property type="match status" value="1"/>
</dbReference>
<keyword evidence="1" id="KW-0472">Membrane</keyword>
<gene>
    <name evidence="3" type="primary">LOC109712389</name>
</gene>
<keyword evidence="1" id="KW-0812">Transmembrane</keyword>
<name>A0A6P5F6C6_ANACO</name>
<dbReference type="PANTHER" id="PTHR37215:SF1">
    <property type="entry name" value="ACYL-COA-BINDING DOMAIN PROTEIN"/>
    <property type="match status" value="1"/>
</dbReference>
<keyword evidence="2" id="KW-1185">Reference proteome</keyword>
<evidence type="ECO:0000313" key="2">
    <source>
        <dbReference type="Proteomes" id="UP000515123"/>
    </source>
</evidence>
<evidence type="ECO:0000256" key="1">
    <source>
        <dbReference type="SAM" id="Phobius"/>
    </source>
</evidence>